<keyword evidence="4" id="KW-1185">Reference proteome</keyword>
<name>A0A4Y7X8E2_9GAMM</name>
<dbReference type="Proteomes" id="UP000297834">
    <property type="component" value="Unassembled WGS sequence"/>
</dbReference>
<accession>A0A4Y7X8E2</accession>
<evidence type="ECO:0000256" key="1">
    <source>
        <dbReference type="SAM" id="MobiDB-lite"/>
    </source>
</evidence>
<keyword evidence="2" id="KW-0812">Transmembrane</keyword>
<evidence type="ECO:0000256" key="2">
    <source>
        <dbReference type="SAM" id="Phobius"/>
    </source>
</evidence>
<feature type="region of interest" description="Disordered" evidence="1">
    <location>
        <begin position="85"/>
        <end position="107"/>
    </location>
</feature>
<keyword evidence="2" id="KW-0472">Membrane</keyword>
<feature type="transmembrane region" description="Helical" evidence="2">
    <location>
        <begin position="34"/>
        <end position="53"/>
    </location>
</feature>
<keyword evidence="2" id="KW-1133">Transmembrane helix</keyword>
<dbReference type="RefSeq" id="WP_134246013.1">
    <property type="nucleotide sequence ID" value="NZ_SNTY01000088.1"/>
</dbReference>
<proteinExistence type="predicted"/>
<dbReference type="OrthoDB" id="9861626at2"/>
<reference evidence="3 4" key="1">
    <citation type="submission" date="2019-03" db="EMBL/GenBank/DDBJ databases">
        <title>Alkanindiges illinoisensis: a potential pathogenic isolated from ascites of a gastric cancer patient with abdominal metastasis.</title>
        <authorList>
            <person name="Hu X."/>
            <person name="Yang B."/>
            <person name="Yan X."/>
            <person name="Lin L."/>
            <person name="Zhao H."/>
            <person name="Zhou F."/>
            <person name="Su B."/>
            <person name="Chen J."/>
            <person name="Rui Y."/>
            <person name="Wang Q."/>
            <person name="Zheng L."/>
        </authorList>
    </citation>
    <scope>NUCLEOTIDE SEQUENCE [LARGE SCALE GENOMIC DNA]</scope>
    <source>
        <strain evidence="3 4">NFYY 23406</strain>
    </source>
</reference>
<dbReference type="EMBL" id="SNTY01000088">
    <property type="protein sequence ID" value="TEU23074.1"/>
    <property type="molecule type" value="Genomic_DNA"/>
</dbReference>
<comment type="caution">
    <text evidence="3">The sequence shown here is derived from an EMBL/GenBank/DDBJ whole genome shotgun (WGS) entry which is preliminary data.</text>
</comment>
<organism evidence="3 4">
    <name type="scientific">Alkanindiges illinoisensis</name>
    <dbReference type="NCBI Taxonomy" id="197183"/>
    <lineage>
        <taxon>Bacteria</taxon>
        <taxon>Pseudomonadati</taxon>
        <taxon>Pseudomonadota</taxon>
        <taxon>Gammaproteobacteria</taxon>
        <taxon>Moraxellales</taxon>
        <taxon>Moraxellaceae</taxon>
        <taxon>Alkanindiges</taxon>
    </lineage>
</organism>
<feature type="compositionally biased region" description="Polar residues" evidence="1">
    <location>
        <begin position="97"/>
        <end position="107"/>
    </location>
</feature>
<dbReference type="AlphaFoldDB" id="A0A4Y7X8E2"/>
<evidence type="ECO:0000313" key="4">
    <source>
        <dbReference type="Proteomes" id="UP000297834"/>
    </source>
</evidence>
<protein>
    <submittedName>
        <fullName evidence="3">Uncharacterized protein</fullName>
    </submittedName>
</protein>
<evidence type="ECO:0000313" key="3">
    <source>
        <dbReference type="EMBL" id="TEU23074.1"/>
    </source>
</evidence>
<gene>
    <name evidence="3" type="ORF">E2B99_14355</name>
</gene>
<sequence length="107" mass="11715">MILLIIIFNVLFWATLACLVKPDLLAKYTGSEPLPRWIILVLLIVIVGLKQAIFKLPPSQQQQAQTENCVAGQFGKMDCSSQELAKPYTPPTAPAVQVSTTEPAATY</sequence>